<feature type="domain" description="HTH lacI-type" evidence="5">
    <location>
        <begin position="5"/>
        <end position="63"/>
    </location>
</feature>
<organism evidence="6 7">
    <name type="scientific">Paenibacillus lutrae</name>
    <dbReference type="NCBI Taxonomy" id="2078573"/>
    <lineage>
        <taxon>Bacteria</taxon>
        <taxon>Bacillati</taxon>
        <taxon>Bacillota</taxon>
        <taxon>Bacilli</taxon>
        <taxon>Bacillales</taxon>
        <taxon>Paenibacillaceae</taxon>
        <taxon>Paenibacillus</taxon>
    </lineage>
</organism>
<name>A0A7X3FGH3_9BACL</name>
<dbReference type="PANTHER" id="PTHR30146">
    <property type="entry name" value="LACI-RELATED TRANSCRIPTIONAL REPRESSOR"/>
    <property type="match status" value="1"/>
</dbReference>
<keyword evidence="4" id="KW-0804">Transcription</keyword>
<proteinExistence type="predicted"/>
<sequence>MSKHVSMQNIADRLGISKYTVSQALSGKYGVSEETRHKIIETAKSMGYRKKITKSSAAAELRTRIHSFANYGLPGETYILVWIHTIKQLDPFFWSKVLGGLTQTCREKKISYWIVPVPTHQENELNIPDYLDPALCTGHILLGTFSTRAVISLQQTTLPLVLVDHEEPLVNVDCVVNSNMDGAIAACKQLLREGCDSLVFIGSDSYSLSFRERALGCRLAAEAAAEQGRPVALSRWTVPYMTSPTWAQDLAVRVNLLKNGELPDGFICADDYIALELLTLLKRRGCSIPEQCRVIGFDNIEAAAAASPPLSTVELSKELLGIRAVETLLYRKQHPGRANEKVVLAPEFIARASG</sequence>
<comment type="caution">
    <text evidence="6">The sequence shown here is derived from an EMBL/GenBank/DDBJ whole genome shotgun (WGS) entry which is preliminary data.</text>
</comment>
<dbReference type="Gene3D" id="3.40.50.2300">
    <property type="match status" value="2"/>
</dbReference>
<dbReference type="Proteomes" id="UP000490800">
    <property type="component" value="Unassembled WGS sequence"/>
</dbReference>
<keyword evidence="3 6" id="KW-0238">DNA-binding</keyword>
<dbReference type="RefSeq" id="WP_157333688.1">
    <property type="nucleotide sequence ID" value="NZ_RHLK01000002.1"/>
</dbReference>
<dbReference type="Pfam" id="PF00356">
    <property type="entry name" value="LacI"/>
    <property type="match status" value="1"/>
</dbReference>
<dbReference type="CDD" id="cd01392">
    <property type="entry name" value="HTH_LacI"/>
    <property type="match status" value="1"/>
</dbReference>
<accession>A0A7X3FGH3</accession>
<dbReference type="EMBL" id="RHLK01000002">
    <property type="protein sequence ID" value="MVO99043.1"/>
    <property type="molecule type" value="Genomic_DNA"/>
</dbReference>
<protein>
    <submittedName>
        <fullName evidence="6">LacI family DNA-binding transcriptional regulator</fullName>
    </submittedName>
</protein>
<dbReference type="SUPFAM" id="SSF53822">
    <property type="entry name" value="Periplasmic binding protein-like I"/>
    <property type="match status" value="1"/>
</dbReference>
<evidence type="ECO:0000256" key="3">
    <source>
        <dbReference type="ARBA" id="ARBA00023125"/>
    </source>
</evidence>
<reference evidence="6 7" key="1">
    <citation type="journal article" date="2019" name="Microorganisms">
        <title>Paenibacillus lutrae sp. nov., A Chitinolytic Species Isolated from A River Otter in Castril Natural Park, Granada, Spain.</title>
        <authorList>
            <person name="Rodriguez M."/>
            <person name="Reina J.C."/>
            <person name="Bejar V."/>
            <person name="Llamas I."/>
        </authorList>
    </citation>
    <scope>NUCLEOTIDE SEQUENCE [LARGE SCALE GENOMIC DNA]</scope>
    <source>
        <strain evidence="6 7">N10</strain>
    </source>
</reference>
<evidence type="ECO:0000256" key="1">
    <source>
        <dbReference type="ARBA" id="ARBA00022491"/>
    </source>
</evidence>
<dbReference type="PANTHER" id="PTHR30146:SF148">
    <property type="entry name" value="HTH-TYPE TRANSCRIPTIONAL REPRESSOR PURR-RELATED"/>
    <property type="match status" value="1"/>
</dbReference>
<dbReference type="Gene3D" id="1.10.260.40">
    <property type="entry name" value="lambda repressor-like DNA-binding domains"/>
    <property type="match status" value="1"/>
</dbReference>
<dbReference type="SMART" id="SM00354">
    <property type="entry name" value="HTH_LACI"/>
    <property type="match status" value="1"/>
</dbReference>
<dbReference type="InterPro" id="IPR028082">
    <property type="entry name" value="Peripla_BP_I"/>
</dbReference>
<dbReference type="GO" id="GO:0003700">
    <property type="term" value="F:DNA-binding transcription factor activity"/>
    <property type="evidence" value="ECO:0007669"/>
    <property type="project" value="TreeGrafter"/>
</dbReference>
<dbReference type="Pfam" id="PF13377">
    <property type="entry name" value="Peripla_BP_3"/>
    <property type="match status" value="1"/>
</dbReference>
<dbReference type="AlphaFoldDB" id="A0A7X3FGH3"/>
<evidence type="ECO:0000259" key="5">
    <source>
        <dbReference type="PROSITE" id="PS50932"/>
    </source>
</evidence>
<dbReference type="OrthoDB" id="2026446at2"/>
<gene>
    <name evidence="6" type="ORF">EDM21_05830</name>
</gene>
<keyword evidence="2" id="KW-0805">Transcription regulation</keyword>
<evidence type="ECO:0000256" key="2">
    <source>
        <dbReference type="ARBA" id="ARBA00023015"/>
    </source>
</evidence>
<keyword evidence="7" id="KW-1185">Reference proteome</keyword>
<dbReference type="InterPro" id="IPR046335">
    <property type="entry name" value="LacI/GalR-like_sensor"/>
</dbReference>
<evidence type="ECO:0000313" key="7">
    <source>
        <dbReference type="Proteomes" id="UP000490800"/>
    </source>
</evidence>
<evidence type="ECO:0000313" key="6">
    <source>
        <dbReference type="EMBL" id="MVO99043.1"/>
    </source>
</evidence>
<dbReference type="InterPro" id="IPR010982">
    <property type="entry name" value="Lambda_DNA-bd_dom_sf"/>
</dbReference>
<evidence type="ECO:0000256" key="4">
    <source>
        <dbReference type="ARBA" id="ARBA00023163"/>
    </source>
</evidence>
<dbReference type="PROSITE" id="PS50932">
    <property type="entry name" value="HTH_LACI_2"/>
    <property type="match status" value="1"/>
</dbReference>
<dbReference type="InterPro" id="IPR000843">
    <property type="entry name" value="HTH_LacI"/>
</dbReference>
<dbReference type="GO" id="GO:0000976">
    <property type="term" value="F:transcription cis-regulatory region binding"/>
    <property type="evidence" value="ECO:0007669"/>
    <property type="project" value="TreeGrafter"/>
</dbReference>
<dbReference type="SUPFAM" id="SSF47413">
    <property type="entry name" value="lambda repressor-like DNA-binding domains"/>
    <property type="match status" value="1"/>
</dbReference>
<keyword evidence="1" id="KW-0678">Repressor</keyword>